<accession>A0A1S1Z2J1</accession>
<dbReference type="AlphaFoldDB" id="A0A1S1Z2J1"/>
<feature type="repeat" description="TPR" evidence="3">
    <location>
        <begin position="372"/>
        <end position="405"/>
    </location>
</feature>
<comment type="caution">
    <text evidence="4">The sequence shown here is derived from an EMBL/GenBank/DDBJ whole genome shotgun (WGS) entry which is preliminary data.</text>
</comment>
<dbReference type="Gene3D" id="1.25.40.10">
    <property type="entry name" value="Tetratricopeptide repeat domain"/>
    <property type="match status" value="3"/>
</dbReference>
<dbReference type="OrthoDB" id="9803982at2"/>
<keyword evidence="5" id="KW-1185">Reference proteome</keyword>
<feature type="repeat" description="TPR" evidence="3">
    <location>
        <begin position="270"/>
        <end position="303"/>
    </location>
</feature>
<evidence type="ECO:0000256" key="2">
    <source>
        <dbReference type="ARBA" id="ARBA00022803"/>
    </source>
</evidence>
<feature type="repeat" description="TPR" evidence="3">
    <location>
        <begin position="304"/>
        <end position="337"/>
    </location>
</feature>
<feature type="repeat" description="TPR" evidence="3">
    <location>
        <begin position="98"/>
        <end position="131"/>
    </location>
</feature>
<dbReference type="Pfam" id="PF13181">
    <property type="entry name" value="TPR_8"/>
    <property type="match status" value="1"/>
</dbReference>
<dbReference type="SMART" id="SM00028">
    <property type="entry name" value="TPR"/>
    <property type="match status" value="10"/>
</dbReference>
<sequence>MPNQFNDDINKVIKEYENNLKGGREEFYDLDTFEDILEYYFDEFKINKALTVCEHAEKYYPNSATVKVYRSKISAYTGNYKDAFQLIDEAEQISPNEFMVLFQKGTLYSIVGETDSAIDYFFKAIETTDSQKGEIIYNIAITLLSADRIDEAYSMFKVSLVEDDTIEESVYEMYDLALKLDMLSDAETHLEALIDQDPYNKYRWFNQGLFLSQCKQFEKALAAFEYATLIDDTFEVAFMQMGHCFLNTKEYANAFRKYLEALQVATDPSAELYCHLGASSEMMEDYNVGIRYFKKALEKDVDYDEAWFGVGENHRKLGNFLEATHYLNKAVKLNPHYDEYWYALAKAESSLGNSVSGIEAFKNACEINPNKIYVWLDWSEVYAKAEELNEGIETLKKAINNIPDNHSLYYRLAAYQLLDGKMNEAFISIEKALQLNYEAHHELVDYMPEESMKEILKSAINKFKR</sequence>
<dbReference type="RefSeq" id="WP_044226013.1">
    <property type="nucleotide sequence ID" value="NZ_JRYR02000001.1"/>
</dbReference>
<keyword evidence="2 3" id="KW-0802">TPR repeat</keyword>
<reference evidence="4 5" key="1">
    <citation type="journal article" date="2012" name="Int. J. Syst. Evol. Microbiol.">
        <title>Flammeovirga pacifica sp. nov., isolated from deep-sea sediment.</title>
        <authorList>
            <person name="Xu H."/>
            <person name="Fu Y."/>
            <person name="Yang N."/>
            <person name="Ding Z."/>
            <person name="Lai Q."/>
            <person name="Zeng R."/>
        </authorList>
    </citation>
    <scope>NUCLEOTIDE SEQUENCE [LARGE SCALE GENOMIC DNA]</scope>
    <source>
        <strain evidence="5">DSM 24597 / LMG 26175 / WPAGA1</strain>
    </source>
</reference>
<proteinExistence type="predicted"/>
<dbReference type="PANTHER" id="PTHR12558">
    <property type="entry name" value="CELL DIVISION CYCLE 16,23,27"/>
    <property type="match status" value="1"/>
</dbReference>
<dbReference type="InterPro" id="IPR011990">
    <property type="entry name" value="TPR-like_helical_dom_sf"/>
</dbReference>
<dbReference type="PANTHER" id="PTHR12558:SF13">
    <property type="entry name" value="CELL DIVISION CYCLE PROTEIN 27 HOMOLOG"/>
    <property type="match status" value="1"/>
</dbReference>
<keyword evidence="1" id="KW-0677">Repeat</keyword>
<evidence type="ECO:0000256" key="3">
    <source>
        <dbReference type="PROSITE-ProRule" id="PRU00339"/>
    </source>
</evidence>
<dbReference type="InterPro" id="IPR013105">
    <property type="entry name" value="TPR_2"/>
</dbReference>
<protein>
    <submittedName>
        <fullName evidence="4">Uncharacterized protein</fullName>
    </submittedName>
</protein>
<dbReference type="STRING" id="915059.NH26_13715"/>
<name>A0A1S1Z2J1_FLAPC</name>
<organism evidence="4 5">
    <name type="scientific">Flammeovirga pacifica</name>
    <dbReference type="NCBI Taxonomy" id="915059"/>
    <lineage>
        <taxon>Bacteria</taxon>
        <taxon>Pseudomonadati</taxon>
        <taxon>Bacteroidota</taxon>
        <taxon>Cytophagia</taxon>
        <taxon>Cytophagales</taxon>
        <taxon>Flammeovirgaceae</taxon>
        <taxon>Flammeovirga</taxon>
    </lineage>
</organism>
<dbReference type="Pfam" id="PF07719">
    <property type="entry name" value="TPR_2"/>
    <property type="match status" value="1"/>
</dbReference>
<evidence type="ECO:0000256" key="1">
    <source>
        <dbReference type="ARBA" id="ARBA00022737"/>
    </source>
</evidence>
<gene>
    <name evidence="4" type="ORF">NH26_13715</name>
</gene>
<dbReference type="SUPFAM" id="SSF48452">
    <property type="entry name" value="TPR-like"/>
    <property type="match status" value="2"/>
</dbReference>
<dbReference type="Proteomes" id="UP000179797">
    <property type="component" value="Unassembled WGS sequence"/>
</dbReference>
<dbReference type="InterPro" id="IPR019734">
    <property type="entry name" value="TPR_rpt"/>
</dbReference>
<dbReference type="PROSITE" id="PS50005">
    <property type="entry name" value="TPR"/>
    <property type="match status" value="4"/>
</dbReference>
<dbReference type="EMBL" id="JRYR02000001">
    <property type="protein sequence ID" value="OHX67325.1"/>
    <property type="molecule type" value="Genomic_DNA"/>
</dbReference>
<evidence type="ECO:0000313" key="4">
    <source>
        <dbReference type="EMBL" id="OHX67325.1"/>
    </source>
</evidence>
<evidence type="ECO:0000313" key="5">
    <source>
        <dbReference type="Proteomes" id="UP000179797"/>
    </source>
</evidence>